<evidence type="ECO:0008006" key="4">
    <source>
        <dbReference type="Google" id="ProtNLM"/>
    </source>
</evidence>
<keyword evidence="3" id="KW-1185">Reference proteome</keyword>
<feature type="chain" id="PRO_5026991787" description="Outer membrane protein beta-barrel domain-containing protein" evidence="1">
    <location>
        <begin position="19"/>
        <end position="232"/>
    </location>
</feature>
<proteinExistence type="predicted"/>
<reference evidence="2 3" key="1">
    <citation type="submission" date="2020-04" db="EMBL/GenBank/DDBJ databases">
        <title>Usitatibacter rugosus gen. nov., sp. nov. and Usitatibacter palustris sp. nov., novel members of Usitatibacteraceae fam. nov. within the order Nitrosomonadales isolated from soil.</title>
        <authorList>
            <person name="Huber K.J."/>
            <person name="Neumann-Schaal M."/>
            <person name="Geppert A."/>
            <person name="Luckner M."/>
            <person name="Wanner G."/>
            <person name="Overmann J."/>
        </authorList>
    </citation>
    <scope>NUCLEOTIDE SEQUENCE [LARGE SCALE GENOMIC DNA]</scope>
    <source>
        <strain evidence="2 3">Swamp67</strain>
    </source>
</reference>
<gene>
    <name evidence="2" type="ORF">DSM104440_03772</name>
</gene>
<sequence>MHRWLAVPMFLAASSAAAGDFSSITNLTQDQFRRLSEDLGAAAAYKGVAPATPLGLVGFDLGFVLTSTNVENSSLFALAGEGSQSEILVPKLQIHKGLMAGLDIGAFIGAMPDLGATVYGADLSWAFVDDTLTTPAVAARVSGSITNGLGIDVATVALDAMISKKFAMVTPYVGAGVVRVQSKADGGFSEEKFNQGRVFAGLNVNLSVINLAFEAEKMGDNTSLSAKLGWRF</sequence>
<dbReference type="AlphaFoldDB" id="A0A6M4HCY4"/>
<evidence type="ECO:0000256" key="1">
    <source>
        <dbReference type="SAM" id="SignalP"/>
    </source>
</evidence>
<dbReference type="Proteomes" id="UP000503096">
    <property type="component" value="Chromosome"/>
</dbReference>
<feature type="signal peptide" evidence="1">
    <location>
        <begin position="1"/>
        <end position="18"/>
    </location>
</feature>
<organism evidence="2 3">
    <name type="scientific">Usitatibacter palustris</name>
    <dbReference type="NCBI Taxonomy" id="2732487"/>
    <lineage>
        <taxon>Bacteria</taxon>
        <taxon>Pseudomonadati</taxon>
        <taxon>Pseudomonadota</taxon>
        <taxon>Betaproteobacteria</taxon>
        <taxon>Nitrosomonadales</taxon>
        <taxon>Usitatibacteraceae</taxon>
        <taxon>Usitatibacter</taxon>
    </lineage>
</organism>
<accession>A0A6M4HCY4</accession>
<protein>
    <recommendedName>
        <fullName evidence="4">Outer membrane protein beta-barrel domain-containing protein</fullName>
    </recommendedName>
</protein>
<dbReference type="InParanoid" id="A0A6M4HCY4"/>
<keyword evidence="1" id="KW-0732">Signal</keyword>
<evidence type="ECO:0000313" key="2">
    <source>
        <dbReference type="EMBL" id="QJR16935.1"/>
    </source>
</evidence>
<dbReference type="RefSeq" id="WP_212758140.1">
    <property type="nucleotide sequence ID" value="NZ_CP053073.1"/>
</dbReference>
<dbReference type="KEGG" id="upl:DSM104440_03772"/>
<evidence type="ECO:0000313" key="3">
    <source>
        <dbReference type="Proteomes" id="UP000503096"/>
    </source>
</evidence>
<dbReference type="EMBL" id="CP053073">
    <property type="protein sequence ID" value="QJR16935.1"/>
    <property type="molecule type" value="Genomic_DNA"/>
</dbReference>
<name>A0A6M4HCY4_9PROT</name>